<dbReference type="AlphaFoldDB" id="X0KG96"/>
<dbReference type="EMBL" id="KK035437">
    <property type="protein sequence ID" value="EXM12629.1"/>
    <property type="molecule type" value="Genomic_DNA"/>
</dbReference>
<gene>
    <name evidence="1" type="ORF">FOTG_18878</name>
</gene>
<protein>
    <submittedName>
        <fullName evidence="1">Uncharacterized protein</fullName>
    </submittedName>
</protein>
<reference evidence="1" key="2">
    <citation type="submission" date="2014-03" db="EMBL/GenBank/DDBJ databases">
        <title>The Genome Annotation of Fusarium oxysporum Cotton.</title>
        <authorList>
            <consortium name="The Broad Institute Genomics Platform"/>
            <person name="Ma L.-J."/>
            <person name="Corby-Kistler H."/>
            <person name="Broz K."/>
            <person name="Gale L.R."/>
            <person name="Jonkers W."/>
            <person name="O'Donnell K."/>
            <person name="Ploetz R."/>
            <person name="Steinberg C."/>
            <person name="Schwartz D.C."/>
            <person name="VanEtten H."/>
            <person name="Zhou S."/>
            <person name="Young S.K."/>
            <person name="Zeng Q."/>
            <person name="Gargeya S."/>
            <person name="Fitzgerald M."/>
            <person name="Abouelleil A."/>
            <person name="Alvarado L."/>
            <person name="Chapman S.B."/>
            <person name="Gainer-Dewar J."/>
            <person name="Goldberg J."/>
            <person name="Griggs A."/>
            <person name="Gujja S."/>
            <person name="Hansen M."/>
            <person name="Howarth C."/>
            <person name="Imamovic A."/>
            <person name="Ireland A."/>
            <person name="Larimer J."/>
            <person name="McCowan C."/>
            <person name="Murphy C."/>
            <person name="Pearson M."/>
            <person name="Poon T.W."/>
            <person name="Priest M."/>
            <person name="Roberts A."/>
            <person name="Saif S."/>
            <person name="Shea T."/>
            <person name="Sykes S."/>
            <person name="Wortman J."/>
            <person name="Nusbaum C."/>
            <person name="Birren B."/>
        </authorList>
    </citation>
    <scope>NUCLEOTIDE SEQUENCE</scope>
    <source>
        <strain evidence="1">25433</strain>
    </source>
</reference>
<reference evidence="1" key="1">
    <citation type="submission" date="2011-11" db="EMBL/GenBank/DDBJ databases">
        <title>The Genome Sequence of Fusarium oxysporum Cotton.</title>
        <authorList>
            <consortium name="The Broad Institute Genome Sequencing Platform"/>
            <person name="Ma L.-J."/>
            <person name="Gale L.R."/>
            <person name="Schwartz D.C."/>
            <person name="Zhou S."/>
            <person name="Corby-Kistler H."/>
            <person name="Young S.K."/>
            <person name="Zeng Q."/>
            <person name="Gargeya S."/>
            <person name="Fitzgerald M."/>
            <person name="Haas B."/>
            <person name="Abouelleil A."/>
            <person name="Alvarado L."/>
            <person name="Arachchi H.M."/>
            <person name="Berlin A."/>
            <person name="Brown A."/>
            <person name="Chapman S.B."/>
            <person name="Chen Z."/>
            <person name="Dunbar C."/>
            <person name="Freedman E."/>
            <person name="Gearin G."/>
            <person name="Goldberg J."/>
            <person name="Griggs A."/>
            <person name="Gujja S."/>
            <person name="Heiman D."/>
            <person name="Howarth C."/>
            <person name="Larson L."/>
            <person name="Lui A."/>
            <person name="MacDonald P.J.P."/>
            <person name="Montmayeur A."/>
            <person name="Murphy C."/>
            <person name="Neiman D."/>
            <person name="Pearson M."/>
            <person name="Priest M."/>
            <person name="Roberts A."/>
            <person name="Saif S."/>
            <person name="Shea T."/>
            <person name="Shenoy N."/>
            <person name="Sisk P."/>
            <person name="Stolte C."/>
            <person name="Sykes S."/>
            <person name="Wortman J."/>
            <person name="Nusbaum C."/>
            <person name="Birren B."/>
        </authorList>
    </citation>
    <scope>NUCLEOTIDE SEQUENCE [LARGE SCALE GENOMIC DNA]</scope>
    <source>
        <strain evidence="1">25433</strain>
    </source>
</reference>
<evidence type="ECO:0000313" key="1">
    <source>
        <dbReference type="EMBL" id="EXM12629.1"/>
    </source>
</evidence>
<sequence>MAALETPTQTDSDHPIRPVALVGRSDENCRSVGLRSEGGLSDGLSDGRFVSHTGTVASGVSIMLLRNENINEIWPNRVFGILNALFVPPSSHSA</sequence>
<dbReference type="Proteomes" id="UP000030701">
    <property type="component" value="Unassembled WGS sequence"/>
</dbReference>
<accession>X0KG96</accession>
<dbReference type="HOGENOM" id="CLU_2386236_0_0_1"/>
<organism evidence="1">
    <name type="scientific">Fusarium oxysporum f. sp. vasinfectum 25433</name>
    <dbReference type="NCBI Taxonomy" id="1089449"/>
    <lineage>
        <taxon>Eukaryota</taxon>
        <taxon>Fungi</taxon>
        <taxon>Dikarya</taxon>
        <taxon>Ascomycota</taxon>
        <taxon>Pezizomycotina</taxon>
        <taxon>Sordariomycetes</taxon>
        <taxon>Hypocreomycetidae</taxon>
        <taxon>Hypocreales</taxon>
        <taxon>Nectriaceae</taxon>
        <taxon>Fusarium</taxon>
        <taxon>Fusarium oxysporum species complex</taxon>
    </lineage>
</organism>
<name>X0KG96_FUSOX</name>
<proteinExistence type="predicted"/>